<protein>
    <submittedName>
        <fullName evidence="2">G-protein coupled receptors family 1 profile domain-containing protein</fullName>
    </submittedName>
</protein>
<accession>A0AC35GV22</accession>
<reference evidence="2" key="1">
    <citation type="submission" date="2022-11" db="UniProtKB">
        <authorList>
            <consortium name="WormBaseParasite"/>
        </authorList>
    </citation>
    <scope>IDENTIFICATION</scope>
</reference>
<name>A0AC35GV22_9BILA</name>
<dbReference type="Proteomes" id="UP000887580">
    <property type="component" value="Unplaced"/>
</dbReference>
<organism evidence="1 2">
    <name type="scientific">Panagrolaimus sp. PS1159</name>
    <dbReference type="NCBI Taxonomy" id="55785"/>
    <lineage>
        <taxon>Eukaryota</taxon>
        <taxon>Metazoa</taxon>
        <taxon>Ecdysozoa</taxon>
        <taxon>Nematoda</taxon>
        <taxon>Chromadorea</taxon>
        <taxon>Rhabditida</taxon>
        <taxon>Tylenchina</taxon>
        <taxon>Panagrolaimomorpha</taxon>
        <taxon>Panagrolaimoidea</taxon>
        <taxon>Panagrolaimidae</taxon>
        <taxon>Panagrolaimus</taxon>
    </lineage>
</organism>
<sequence length="453" mass="52075">MDSLLKLGYSNVKVNENYLQSPNLTEVALLIHKLTKNREECENIQVPFACESTKLYRNLMGYGFFVVFILSIVGNCLNLFIYNSDQIRFYIAIRMLCTKLLMNTLMMVLLVPQALRIMQYWEPGSKIDQLYWKLWPYQAYCLNVFGFCAMWLTVLMTAECYVHVFFPSQSKTICTKRNVSKGYLAIAIVGMLLSLIYPFNRKIHFYNKCELIIVKIRISETFWMRLYEKIHTVANLFLAIVIPLTLLVFMTASIVWKLIIRGAESGIAHRFSAEKRCVTRITLITTLLQLVTEFPSIPVFLYAVCFGPHLQQICNWQTMSHFFGLWNASLSFFVYITFSTRFRKSICRRVHQVFHQCCPNWISRPSELPKLRTCSSFVSHGDTCHRPLSPSAPNKLGFYPPPNSDFSAAESLLSFNLETQTYVCTTNGYAGVKKQSDSSCVSSPSSSVNDSFL</sequence>
<evidence type="ECO:0000313" key="1">
    <source>
        <dbReference type="Proteomes" id="UP000887580"/>
    </source>
</evidence>
<evidence type="ECO:0000313" key="2">
    <source>
        <dbReference type="WBParaSite" id="PS1159_v2.g9099.t2"/>
    </source>
</evidence>
<proteinExistence type="predicted"/>
<dbReference type="WBParaSite" id="PS1159_v2.g9099.t2">
    <property type="protein sequence ID" value="PS1159_v2.g9099.t2"/>
    <property type="gene ID" value="PS1159_v2.g9099"/>
</dbReference>